<name>A0A3G1B3N5_9ARCH</name>
<dbReference type="Gene3D" id="3.90.1570.30">
    <property type="match status" value="1"/>
</dbReference>
<dbReference type="Gene3D" id="3.40.50.300">
    <property type="entry name" value="P-loop containing nucleotide triphosphate hydrolases"/>
    <property type="match status" value="2"/>
</dbReference>
<dbReference type="AlphaFoldDB" id="A0A3G1B3N5"/>
<dbReference type="GO" id="GO:0005829">
    <property type="term" value="C:cytosol"/>
    <property type="evidence" value="ECO:0007669"/>
    <property type="project" value="TreeGrafter"/>
</dbReference>
<dbReference type="Pfam" id="PF04313">
    <property type="entry name" value="HSDR_N"/>
    <property type="match status" value="1"/>
</dbReference>
<dbReference type="SMART" id="SM00490">
    <property type="entry name" value="HELICc"/>
    <property type="match status" value="1"/>
</dbReference>
<evidence type="ECO:0000259" key="2">
    <source>
        <dbReference type="PROSITE" id="PS51194"/>
    </source>
</evidence>
<dbReference type="CDD" id="cd18799">
    <property type="entry name" value="SF2_C_EcoAI-like"/>
    <property type="match status" value="1"/>
</dbReference>
<proteinExistence type="predicted"/>
<dbReference type="EMBL" id="CP011097">
    <property type="protein sequence ID" value="AJZ76192.1"/>
    <property type="molecule type" value="Genomic_DNA"/>
</dbReference>
<dbReference type="InterPro" id="IPR050742">
    <property type="entry name" value="Helicase_Restrict-Modif_Enz"/>
</dbReference>
<dbReference type="GO" id="GO:0009307">
    <property type="term" value="P:DNA restriction-modification system"/>
    <property type="evidence" value="ECO:0007669"/>
    <property type="project" value="UniProtKB-KW"/>
</dbReference>
<dbReference type="InterPro" id="IPR027417">
    <property type="entry name" value="P-loop_NTPase"/>
</dbReference>
<dbReference type="InterPro" id="IPR001650">
    <property type="entry name" value="Helicase_C-like"/>
</dbReference>
<feature type="domain" description="Helicase ATP-binding" evidence="1">
    <location>
        <begin position="169"/>
        <end position="376"/>
    </location>
</feature>
<keyword evidence="4" id="KW-1185">Reference proteome</keyword>
<dbReference type="InterPro" id="IPR007409">
    <property type="entry name" value="Restrct_endonuc_type1_HsdR_N"/>
</dbReference>
<dbReference type="Pfam" id="PF04851">
    <property type="entry name" value="ResIII"/>
    <property type="match status" value="1"/>
</dbReference>
<dbReference type="STRING" id="1603555.SU86_007250"/>
<dbReference type="REBASE" id="109893">
    <property type="entry name" value="NclSAT1ORF7245P"/>
</dbReference>
<dbReference type="GO" id="GO:0005524">
    <property type="term" value="F:ATP binding"/>
    <property type="evidence" value="ECO:0007669"/>
    <property type="project" value="UniProtKB-KW"/>
</dbReference>
<dbReference type="SMART" id="SM00487">
    <property type="entry name" value="DEXDc"/>
    <property type="match status" value="1"/>
</dbReference>
<dbReference type="Pfam" id="PF08463">
    <property type="entry name" value="EcoEI_R_C"/>
    <property type="match status" value="1"/>
</dbReference>
<dbReference type="GO" id="GO:0120545">
    <property type="term" value="F:nucleic acid conformation isomerase activity"/>
    <property type="evidence" value="ECO:0007669"/>
    <property type="project" value="UniProtKB-ARBA"/>
</dbReference>
<sequence length="886" mass="102117">MSEKTTRNRLIDVALRASGWTNIVDFEEDKNYDFTAVREYVTENGPADYVLFHNGRAIAAIEAKKLSLGPQNVLVQAERYSKGFNNGPFDFNGHCLPFVYSTNGEVIWFRDLRRKNSRSYKITKFHTPQAMEEMLAKDVDAYESWLDKNPVNIERLRPYQKEAIESIEDSLATSKRKMLLAMATGTGKTFVASALMYRLLKSGFAKRILFLVDRRALAAQAVGALAAFTPEPGLKFDKIYEVYSQRFRKEDLEEGEKYDPKVLPKEYLENPQPKHTFVYVCTIQRMRINLFGREGMFEWEKGDGDEEEDAEKIDIPIHAFDCIIADECHRGYTSTEEGKWRQVLDHFDAIKVGLTATPAAHTKAYFDDVVYRYTIERAIREGFLVDYDIVRVKSDITMKGFFLKPGEEVKIVDPTSGREALDVLEDEREYNATDLERKATAPDRNKKIVEEFAKHALEFEKEHGRFPKTLFFAINDLPHVSHSDMLVNILRDKFNKGDDFVQKITGSATVDRPLQRIREFRNRPEPAIVVTVDMLTTGVDIPKLENIVFVRPVKSRILFEQMMGRGTRIADEINKTHFTVFDAVGVLDYFKQATDFTADPPEKPTRTIREVVDAIYGNRDRAYNTKSLVRRLQRVAKNVSVEGREMFAQLIPDGDIAAFAEELPIKLDKEWAQTMKILRDGSFLDLMENYPRAKQPFIVAETKEDVAVSEYIFRGTDGTEYKPADYIITFEKFVRKNPDKIEALKILLEKPSQFTTKELSDLRKKLSSRPERFTEDNLRKAYHSELADIITIIRHAAEGDPLMTAEEHVERALVVVTKGKKFTQEQQKWLTLIRDHLIKNLVIEQQDFNTIPFSRYGSWKKADVVFEGKLPKLLTEINTAMVQCRM</sequence>
<dbReference type="GO" id="GO:0009035">
    <property type="term" value="F:type I site-specific deoxyribonuclease activity"/>
    <property type="evidence" value="ECO:0007669"/>
    <property type="project" value="UniProtKB-EC"/>
</dbReference>
<dbReference type="KEGG" id="tah:SU86_007250"/>
<feature type="domain" description="Helicase C-terminal" evidence="2">
    <location>
        <begin position="451"/>
        <end position="609"/>
    </location>
</feature>
<protein>
    <submittedName>
        <fullName evidence="3">Restriction endonuclease subunit R</fullName>
    </submittedName>
</protein>
<reference evidence="3 4" key="1">
    <citation type="journal article" date="2016" name="Sci. Rep.">
        <title>A novel ammonia-oxidizing archaeon from wastewater treatment plant: Its enrichment, physiological and genomic characteristics.</title>
        <authorList>
            <person name="Li Y."/>
            <person name="Ding K."/>
            <person name="Wen X."/>
            <person name="Zhang B."/>
            <person name="Shen B."/>
            <person name="Yang Y."/>
        </authorList>
    </citation>
    <scope>NUCLEOTIDE SEQUENCE [LARGE SCALE GENOMIC DNA]</scope>
    <source>
        <strain evidence="3 4">SAT1</strain>
    </source>
</reference>
<dbReference type="InterPro" id="IPR006935">
    <property type="entry name" value="Helicase/UvrB_N"/>
</dbReference>
<keyword evidence="3" id="KW-0255">Endonuclease</keyword>
<dbReference type="SUPFAM" id="SSF52540">
    <property type="entry name" value="P-loop containing nucleoside triphosphate hydrolases"/>
    <property type="match status" value="2"/>
</dbReference>
<dbReference type="PANTHER" id="PTHR47396">
    <property type="entry name" value="TYPE I RESTRICTION ENZYME ECOKI R PROTEIN"/>
    <property type="match status" value="1"/>
</dbReference>
<dbReference type="PANTHER" id="PTHR47396:SF1">
    <property type="entry name" value="ATP-DEPENDENT HELICASE IRC3-RELATED"/>
    <property type="match status" value="1"/>
</dbReference>
<keyword evidence="3" id="KW-0540">Nuclease</keyword>
<accession>A0A3G1B3N5</accession>
<organism evidence="3 4">
    <name type="scientific">Candidatus Nitrosotenuis cloacae</name>
    <dbReference type="NCBI Taxonomy" id="1603555"/>
    <lineage>
        <taxon>Archaea</taxon>
        <taxon>Nitrososphaerota</taxon>
        <taxon>Candidatus Nitrosotenuis</taxon>
    </lineage>
</organism>
<dbReference type="PROSITE" id="PS51192">
    <property type="entry name" value="HELICASE_ATP_BIND_1"/>
    <property type="match status" value="1"/>
</dbReference>
<dbReference type="Pfam" id="PF00271">
    <property type="entry name" value="Helicase_C"/>
    <property type="match status" value="1"/>
</dbReference>
<dbReference type="GO" id="GO:0003677">
    <property type="term" value="F:DNA binding"/>
    <property type="evidence" value="ECO:0007669"/>
    <property type="project" value="UniProtKB-KW"/>
</dbReference>
<gene>
    <name evidence="3" type="ORF">SU86_007250</name>
</gene>
<dbReference type="Proteomes" id="UP000266745">
    <property type="component" value="Chromosome"/>
</dbReference>
<dbReference type="OrthoDB" id="11644at2157"/>
<keyword evidence="3" id="KW-0378">Hydrolase</keyword>
<dbReference type="InterPro" id="IPR014001">
    <property type="entry name" value="Helicase_ATP-bd"/>
</dbReference>
<evidence type="ECO:0000313" key="3">
    <source>
        <dbReference type="EMBL" id="AJZ76192.1"/>
    </source>
</evidence>
<dbReference type="PROSITE" id="PS51194">
    <property type="entry name" value="HELICASE_CTER"/>
    <property type="match status" value="1"/>
</dbReference>
<dbReference type="InterPro" id="IPR013670">
    <property type="entry name" value="EcoEI_R_C_dom"/>
</dbReference>
<evidence type="ECO:0000259" key="1">
    <source>
        <dbReference type="PROSITE" id="PS51192"/>
    </source>
</evidence>
<evidence type="ECO:0000313" key="4">
    <source>
        <dbReference type="Proteomes" id="UP000266745"/>
    </source>
</evidence>